<comment type="catalytic activity">
    <reaction evidence="2">
        <text>2 GTP = 3',3'-c-di-GMP + 2 diphosphate</text>
        <dbReference type="Rhea" id="RHEA:24898"/>
        <dbReference type="ChEBI" id="CHEBI:33019"/>
        <dbReference type="ChEBI" id="CHEBI:37565"/>
        <dbReference type="ChEBI" id="CHEBI:58805"/>
        <dbReference type="EC" id="2.7.7.65"/>
    </reaction>
</comment>
<evidence type="ECO:0000313" key="4">
    <source>
        <dbReference type="Proteomes" id="UP000321062"/>
    </source>
</evidence>
<dbReference type="SMART" id="SM00267">
    <property type="entry name" value="GGDEF"/>
    <property type="match status" value="1"/>
</dbReference>
<dbReference type="Pfam" id="PF00990">
    <property type="entry name" value="GGDEF"/>
    <property type="match status" value="1"/>
</dbReference>
<dbReference type="CDD" id="cd01949">
    <property type="entry name" value="GGDEF"/>
    <property type="match status" value="1"/>
</dbReference>
<dbReference type="Proteomes" id="UP000321062">
    <property type="component" value="Chromosome"/>
</dbReference>
<gene>
    <name evidence="3" type="ORF">FNA67_15290</name>
</gene>
<evidence type="ECO:0000256" key="1">
    <source>
        <dbReference type="ARBA" id="ARBA00012528"/>
    </source>
</evidence>
<dbReference type="PANTHER" id="PTHR45138">
    <property type="entry name" value="REGULATORY COMPONENTS OF SENSORY TRANSDUCTION SYSTEM"/>
    <property type="match status" value="1"/>
</dbReference>
<dbReference type="FunFam" id="3.30.70.270:FF:000001">
    <property type="entry name" value="Diguanylate cyclase domain protein"/>
    <property type="match status" value="1"/>
</dbReference>
<proteinExistence type="predicted"/>
<dbReference type="SUPFAM" id="SSF55073">
    <property type="entry name" value="Nucleotide cyclase"/>
    <property type="match status" value="1"/>
</dbReference>
<accession>A0A5B9DQG5</accession>
<dbReference type="NCBIfam" id="TIGR00254">
    <property type="entry name" value="GGDEF"/>
    <property type="match status" value="1"/>
</dbReference>
<dbReference type="PROSITE" id="PS50887">
    <property type="entry name" value="GGDEF"/>
    <property type="match status" value="1"/>
</dbReference>
<organism evidence="3 4">
    <name type="scientific">Paradevosia tibetensis</name>
    <dbReference type="NCBI Taxonomy" id="1447062"/>
    <lineage>
        <taxon>Bacteria</taxon>
        <taxon>Pseudomonadati</taxon>
        <taxon>Pseudomonadota</taxon>
        <taxon>Alphaproteobacteria</taxon>
        <taxon>Hyphomicrobiales</taxon>
        <taxon>Devosiaceae</taxon>
        <taxon>Paradevosia</taxon>
    </lineage>
</organism>
<sequence>MFVDQTSLLLALGLAAFAISATLLITWLAARTEKFILVWAVGSCVLATAFAGFSINAVSNHYALLWISNLLLSGSFVILFSAACLFTGQDLPRTRIAVISALCAAVISMPFVLGFDALGAIMGNLVNALLLGGTAWTFWRGRAEAPLWVGGIAVLYSLTAISFIPCAIMIFLKDPLILDAPPSGWAEDLNSIAGLVGLTGIGALSLALNQARIARRHHEEANTDPLTGLMNRRAIFDRFGASQMDENTAALLFDLDHFKSINDRYGHAAGDEVLRRFAQVVSQNMPLGSSAARIGGEEFLLVVTDTDDAEALLIAEAIRSTFACEILQGAGGGFRATVSVGVSTGMGSQDTFDHVLRRADDALYGAKNSGRNRAASTAQGEGGPR</sequence>
<dbReference type="RefSeq" id="WP_147656725.1">
    <property type="nucleotide sequence ID" value="NZ_BMFM01000001.1"/>
</dbReference>
<reference evidence="3 4" key="1">
    <citation type="journal article" date="2015" name="Int. J. Syst. Evol. Microbiol.">
        <title>Youhaiella tibetensis gen. nov., sp. nov., isolated from subsurface sediment.</title>
        <authorList>
            <person name="Wang Y.X."/>
            <person name="Huang F.Q."/>
            <person name="Nogi Y."/>
            <person name="Pang S.J."/>
            <person name="Wang P.K."/>
            <person name="Lv J."/>
        </authorList>
    </citation>
    <scope>NUCLEOTIDE SEQUENCE [LARGE SCALE GENOMIC DNA]</scope>
    <source>
        <strain evidence="4">fig4</strain>
    </source>
</reference>
<evidence type="ECO:0000313" key="3">
    <source>
        <dbReference type="EMBL" id="QEE21467.1"/>
    </source>
</evidence>
<dbReference type="InterPro" id="IPR000160">
    <property type="entry name" value="GGDEF_dom"/>
</dbReference>
<dbReference type="AlphaFoldDB" id="A0A5B9DQG5"/>
<dbReference type="KEGG" id="yti:FNA67_15290"/>
<evidence type="ECO:0000256" key="2">
    <source>
        <dbReference type="ARBA" id="ARBA00034247"/>
    </source>
</evidence>
<dbReference type="EMBL" id="CP041690">
    <property type="protein sequence ID" value="QEE21467.1"/>
    <property type="molecule type" value="Genomic_DNA"/>
</dbReference>
<keyword evidence="4" id="KW-1185">Reference proteome</keyword>
<dbReference type="Gene3D" id="3.30.70.270">
    <property type="match status" value="1"/>
</dbReference>
<dbReference type="GO" id="GO:0052621">
    <property type="term" value="F:diguanylate cyclase activity"/>
    <property type="evidence" value="ECO:0007669"/>
    <property type="project" value="UniProtKB-EC"/>
</dbReference>
<dbReference type="PANTHER" id="PTHR45138:SF9">
    <property type="entry name" value="DIGUANYLATE CYCLASE DGCM-RELATED"/>
    <property type="match status" value="1"/>
</dbReference>
<dbReference type="InterPro" id="IPR029787">
    <property type="entry name" value="Nucleotide_cyclase"/>
</dbReference>
<protein>
    <recommendedName>
        <fullName evidence="1">diguanylate cyclase</fullName>
        <ecNumber evidence="1">2.7.7.65</ecNumber>
    </recommendedName>
</protein>
<dbReference type="InterPro" id="IPR050469">
    <property type="entry name" value="Diguanylate_Cyclase"/>
</dbReference>
<dbReference type="EC" id="2.7.7.65" evidence="1"/>
<dbReference type="InterPro" id="IPR043128">
    <property type="entry name" value="Rev_trsase/Diguanyl_cyclase"/>
</dbReference>
<dbReference type="OrthoDB" id="9812260at2"/>
<name>A0A5B9DQG5_9HYPH</name>